<sequence>MSLWSGLGRVFDFGGQWGSATVRLVEGSDASLTLKKVESMLEDSMTVLKSHERLMNSRQYTSFSIKHRRLLLKVVEVKRGMQDQKTRNAFSAASADRLAYHSEVAQLQGQTEIFHRDVITASRRAQIDEENRFLAAAEEAERSPDSTWYSIITPQRSSSSDTESGTISDDSTFADREPFVAVAHVRERSSSGDSLDSLDDDSYRRILIMENKEKRMIMIDPNPCRLDKEADPMNESTLVDMSRAGETLLRVTEPDNLIGYESVGKSEEPSWIDSLIDTMASRFESAKAYYPPPP</sequence>
<evidence type="ECO:0000313" key="3">
    <source>
        <dbReference type="Proteomes" id="UP000663853"/>
    </source>
</evidence>
<feature type="compositionally biased region" description="Low complexity" evidence="1">
    <location>
        <begin position="157"/>
        <end position="171"/>
    </location>
</feature>
<evidence type="ECO:0000256" key="1">
    <source>
        <dbReference type="SAM" id="MobiDB-lite"/>
    </source>
</evidence>
<accession>A0A8H3GPJ4</accession>
<evidence type="ECO:0000313" key="2">
    <source>
        <dbReference type="EMBL" id="CAE6461021.1"/>
    </source>
</evidence>
<reference evidence="2" key="1">
    <citation type="submission" date="2021-01" db="EMBL/GenBank/DDBJ databases">
        <authorList>
            <person name="Kaushik A."/>
        </authorList>
    </citation>
    <scope>NUCLEOTIDE SEQUENCE</scope>
    <source>
        <strain evidence="2">AG6-10EEA</strain>
    </source>
</reference>
<gene>
    <name evidence="2" type="ORF">RDB_LOCUS62025</name>
</gene>
<feature type="compositionally biased region" description="Polar residues" evidence="1">
    <location>
        <begin position="145"/>
        <end position="156"/>
    </location>
</feature>
<organism evidence="2 3">
    <name type="scientific">Rhizoctonia solani</name>
    <dbReference type="NCBI Taxonomy" id="456999"/>
    <lineage>
        <taxon>Eukaryota</taxon>
        <taxon>Fungi</taxon>
        <taxon>Dikarya</taxon>
        <taxon>Basidiomycota</taxon>
        <taxon>Agaricomycotina</taxon>
        <taxon>Agaricomycetes</taxon>
        <taxon>Cantharellales</taxon>
        <taxon>Ceratobasidiaceae</taxon>
        <taxon>Rhizoctonia</taxon>
    </lineage>
</organism>
<feature type="region of interest" description="Disordered" evidence="1">
    <location>
        <begin position="145"/>
        <end position="173"/>
    </location>
</feature>
<protein>
    <submittedName>
        <fullName evidence="2">Uncharacterized protein</fullName>
    </submittedName>
</protein>
<name>A0A8H3GPJ4_9AGAM</name>
<proteinExistence type="predicted"/>
<dbReference type="EMBL" id="CAJMXA010001461">
    <property type="protein sequence ID" value="CAE6461021.1"/>
    <property type="molecule type" value="Genomic_DNA"/>
</dbReference>
<dbReference type="Proteomes" id="UP000663853">
    <property type="component" value="Unassembled WGS sequence"/>
</dbReference>
<dbReference type="AlphaFoldDB" id="A0A8H3GPJ4"/>
<comment type="caution">
    <text evidence="2">The sequence shown here is derived from an EMBL/GenBank/DDBJ whole genome shotgun (WGS) entry which is preliminary data.</text>
</comment>